<dbReference type="InterPro" id="IPR001296">
    <property type="entry name" value="Glyco_trans_1"/>
</dbReference>
<dbReference type="Pfam" id="PF00534">
    <property type="entry name" value="Glycos_transf_1"/>
    <property type="match status" value="1"/>
</dbReference>
<keyword evidence="3" id="KW-1185">Reference proteome</keyword>
<evidence type="ECO:0000313" key="3">
    <source>
        <dbReference type="Proteomes" id="UP001501565"/>
    </source>
</evidence>
<sequence length="374" mass="42415">MRILNITADYPDVFKPNKTKAVKLLISESNHDHFIISINRCSSPHLEKWEEMENGVSISYFSPPMGLMLRFFLRRLASKIKNYIKSKSILVDFIVAHKMTVEGLIAKDVAINLGVGYGVSLWGSTDKKFIKLKPELQGTYRDVYHDAHIVFPASPWIREYVEQKLNCNSSSIVLLPVVTNNTLPCSPTSNEINFVSVFNLDLYRLKGLPCLLEVLSGYEESWSLDIYGVGSFKSVKSIRKLLQKLGIDNRVRLMGQVDNERITEVISQYHSFLMPTTSETYGMVYIEALFAGVPILYSKNQGVDGYFDEVDIGVKVIPSVKKSILKGITELVSMRSDYVENISKLHENGFFDKFKKKSIVNSFDQALMEVKDHG</sequence>
<dbReference type="EMBL" id="BAABBN010000004">
    <property type="protein sequence ID" value="GAA3912664.1"/>
    <property type="molecule type" value="Genomic_DNA"/>
</dbReference>
<feature type="domain" description="Glycosyl transferase family 1" evidence="1">
    <location>
        <begin position="202"/>
        <end position="337"/>
    </location>
</feature>
<gene>
    <name evidence="2" type="ORF">GCM10022277_04260</name>
</gene>
<dbReference type="RefSeq" id="WP_344795005.1">
    <property type="nucleotide sequence ID" value="NZ_BAABBN010000004.1"/>
</dbReference>
<dbReference type="Proteomes" id="UP001501565">
    <property type="component" value="Unassembled WGS sequence"/>
</dbReference>
<protein>
    <recommendedName>
        <fullName evidence="1">Glycosyl transferase family 1 domain-containing protein</fullName>
    </recommendedName>
</protein>
<evidence type="ECO:0000259" key="1">
    <source>
        <dbReference type="Pfam" id="PF00534"/>
    </source>
</evidence>
<name>A0ABP7M1D7_9GAMM</name>
<organism evidence="2 3">
    <name type="scientific">Litoribacillus peritrichatus</name>
    <dbReference type="NCBI Taxonomy" id="718191"/>
    <lineage>
        <taxon>Bacteria</taxon>
        <taxon>Pseudomonadati</taxon>
        <taxon>Pseudomonadota</taxon>
        <taxon>Gammaproteobacteria</taxon>
        <taxon>Oceanospirillales</taxon>
        <taxon>Oceanospirillaceae</taxon>
        <taxon>Litoribacillus</taxon>
    </lineage>
</organism>
<comment type="caution">
    <text evidence="2">The sequence shown here is derived from an EMBL/GenBank/DDBJ whole genome shotgun (WGS) entry which is preliminary data.</text>
</comment>
<evidence type="ECO:0000313" key="2">
    <source>
        <dbReference type="EMBL" id="GAA3912664.1"/>
    </source>
</evidence>
<accession>A0ABP7M1D7</accession>
<dbReference type="Gene3D" id="3.40.50.2000">
    <property type="entry name" value="Glycogen Phosphorylase B"/>
    <property type="match status" value="2"/>
</dbReference>
<reference evidence="3" key="1">
    <citation type="journal article" date="2019" name="Int. J. Syst. Evol. Microbiol.">
        <title>The Global Catalogue of Microorganisms (GCM) 10K type strain sequencing project: providing services to taxonomists for standard genome sequencing and annotation.</title>
        <authorList>
            <consortium name="The Broad Institute Genomics Platform"/>
            <consortium name="The Broad Institute Genome Sequencing Center for Infectious Disease"/>
            <person name="Wu L."/>
            <person name="Ma J."/>
        </authorList>
    </citation>
    <scope>NUCLEOTIDE SEQUENCE [LARGE SCALE GENOMIC DNA]</scope>
    <source>
        <strain evidence="3">JCM 17551</strain>
    </source>
</reference>
<proteinExistence type="predicted"/>
<dbReference type="CDD" id="cd03801">
    <property type="entry name" value="GT4_PimA-like"/>
    <property type="match status" value="1"/>
</dbReference>
<dbReference type="PANTHER" id="PTHR12526">
    <property type="entry name" value="GLYCOSYLTRANSFERASE"/>
    <property type="match status" value="1"/>
</dbReference>
<dbReference type="SUPFAM" id="SSF53756">
    <property type="entry name" value="UDP-Glycosyltransferase/glycogen phosphorylase"/>
    <property type="match status" value="1"/>
</dbReference>